<dbReference type="PRINTS" id="PR00050">
    <property type="entry name" value="COLDSHOCK"/>
</dbReference>
<dbReference type="PROSITE" id="PS00352">
    <property type="entry name" value="CSD_1"/>
    <property type="match status" value="1"/>
</dbReference>
<evidence type="ECO:0000256" key="2">
    <source>
        <dbReference type="ARBA" id="ARBA00022490"/>
    </source>
</evidence>
<dbReference type="PANTHER" id="PTHR11544">
    <property type="entry name" value="COLD SHOCK DOMAIN CONTAINING PROTEINS"/>
    <property type="match status" value="1"/>
</dbReference>
<reference evidence="4" key="1">
    <citation type="journal article" date="2014" name="Front. Microbiol.">
        <title>High frequency of phylogenetically diverse reductive dehalogenase-homologous genes in deep subseafloor sedimentary metagenomes.</title>
        <authorList>
            <person name="Kawai M."/>
            <person name="Futagami T."/>
            <person name="Toyoda A."/>
            <person name="Takaki Y."/>
            <person name="Nishi S."/>
            <person name="Hori S."/>
            <person name="Arai W."/>
            <person name="Tsubouchi T."/>
            <person name="Morono Y."/>
            <person name="Uchiyama I."/>
            <person name="Ito T."/>
            <person name="Fujiyama A."/>
            <person name="Inagaki F."/>
            <person name="Takami H."/>
        </authorList>
    </citation>
    <scope>NUCLEOTIDE SEQUENCE</scope>
    <source>
        <strain evidence="4">Expedition CK06-06</strain>
    </source>
</reference>
<organism evidence="4">
    <name type="scientific">marine sediment metagenome</name>
    <dbReference type="NCBI Taxonomy" id="412755"/>
    <lineage>
        <taxon>unclassified sequences</taxon>
        <taxon>metagenomes</taxon>
        <taxon>ecological metagenomes</taxon>
    </lineage>
</organism>
<dbReference type="PROSITE" id="PS51857">
    <property type="entry name" value="CSD_2"/>
    <property type="match status" value="1"/>
</dbReference>
<dbReference type="SUPFAM" id="SSF50249">
    <property type="entry name" value="Nucleic acid-binding proteins"/>
    <property type="match status" value="1"/>
</dbReference>
<dbReference type="InterPro" id="IPR011129">
    <property type="entry name" value="CSD"/>
</dbReference>
<dbReference type="InterPro" id="IPR012156">
    <property type="entry name" value="Cold_shock_CspA"/>
</dbReference>
<evidence type="ECO:0000313" key="4">
    <source>
        <dbReference type="EMBL" id="GAG77692.1"/>
    </source>
</evidence>
<dbReference type="AlphaFoldDB" id="X1B8Q8"/>
<dbReference type="GO" id="GO:0003676">
    <property type="term" value="F:nucleic acid binding"/>
    <property type="evidence" value="ECO:0007669"/>
    <property type="project" value="InterPro"/>
</dbReference>
<feature type="domain" description="CSD" evidence="3">
    <location>
        <begin position="11"/>
        <end position="73"/>
    </location>
</feature>
<keyword evidence="2" id="KW-0963">Cytoplasm</keyword>
<dbReference type="InterPro" id="IPR019844">
    <property type="entry name" value="CSD_CS"/>
</dbReference>
<dbReference type="InterPro" id="IPR050181">
    <property type="entry name" value="Cold_shock_domain"/>
</dbReference>
<dbReference type="CDD" id="cd04458">
    <property type="entry name" value="CSP_CDS"/>
    <property type="match status" value="1"/>
</dbReference>
<accession>X1B8Q8</accession>
<dbReference type="EMBL" id="BART01016115">
    <property type="protein sequence ID" value="GAG77692.1"/>
    <property type="molecule type" value="Genomic_DNA"/>
</dbReference>
<evidence type="ECO:0000256" key="1">
    <source>
        <dbReference type="ARBA" id="ARBA00004496"/>
    </source>
</evidence>
<dbReference type="Gene3D" id="2.40.50.140">
    <property type="entry name" value="Nucleic acid-binding proteins"/>
    <property type="match status" value="1"/>
</dbReference>
<dbReference type="PIRSF" id="PIRSF002599">
    <property type="entry name" value="Cold_shock_A"/>
    <property type="match status" value="1"/>
</dbReference>
<dbReference type="InterPro" id="IPR002059">
    <property type="entry name" value="CSP_DNA-bd"/>
</dbReference>
<proteinExistence type="predicted"/>
<gene>
    <name evidence="4" type="ORF">S01H4_31095</name>
</gene>
<name>X1B8Q8_9ZZZZ</name>
<comment type="subcellular location">
    <subcellularLocation>
        <location evidence="1">Cytoplasm</location>
    </subcellularLocation>
</comment>
<dbReference type="SMART" id="SM00357">
    <property type="entry name" value="CSP"/>
    <property type="match status" value="1"/>
</dbReference>
<protein>
    <recommendedName>
        <fullName evidence="3">CSD domain-containing protein</fullName>
    </recommendedName>
</protein>
<sequence length="76" mass="8523">ANHQLKEVKYMVNGTVARWLDQKGFGFIKGEDGKDIFVHYSDIEGQGSLREGEKVEFEVTQGDKGPRAVKVKPISE</sequence>
<evidence type="ECO:0000259" key="3">
    <source>
        <dbReference type="PROSITE" id="PS51857"/>
    </source>
</evidence>
<dbReference type="GO" id="GO:0005737">
    <property type="term" value="C:cytoplasm"/>
    <property type="evidence" value="ECO:0007669"/>
    <property type="project" value="UniProtKB-SubCell"/>
</dbReference>
<feature type="non-terminal residue" evidence="4">
    <location>
        <position position="1"/>
    </location>
</feature>
<comment type="caution">
    <text evidence="4">The sequence shown here is derived from an EMBL/GenBank/DDBJ whole genome shotgun (WGS) entry which is preliminary data.</text>
</comment>
<dbReference type="Pfam" id="PF00313">
    <property type="entry name" value="CSD"/>
    <property type="match status" value="1"/>
</dbReference>
<dbReference type="InterPro" id="IPR012340">
    <property type="entry name" value="NA-bd_OB-fold"/>
</dbReference>